<dbReference type="EMBL" id="FNAN01000011">
    <property type="protein sequence ID" value="SDF58225.1"/>
    <property type="molecule type" value="Genomic_DNA"/>
</dbReference>
<keyword evidence="1" id="KW-1133">Transmembrane helix</keyword>
<keyword evidence="1" id="KW-0472">Membrane</keyword>
<feature type="transmembrane region" description="Helical" evidence="1">
    <location>
        <begin position="331"/>
        <end position="350"/>
    </location>
</feature>
<protein>
    <submittedName>
        <fullName evidence="2">Multidrug efflux pump subunit AcrB</fullName>
    </submittedName>
</protein>
<dbReference type="Pfam" id="PF00873">
    <property type="entry name" value="ACR_tran"/>
    <property type="match status" value="1"/>
</dbReference>
<dbReference type="Gene3D" id="3.30.2090.10">
    <property type="entry name" value="Multidrug efflux transporter AcrB TolC docking domain, DN and DC subdomains"/>
    <property type="match status" value="2"/>
</dbReference>
<dbReference type="Gene3D" id="3.30.70.1430">
    <property type="entry name" value="Multidrug efflux transporter AcrB pore domain"/>
    <property type="match status" value="2"/>
</dbReference>
<proteinExistence type="predicted"/>
<dbReference type="Proteomes" id="UP000198748">
    <property type="component" value="Unassembled WGS sequence"/>
</dbReference>
<name>A0A1G7M921_9BACT</name>
<feature type="transmembrane region" description="Helical" evidence="1">
    <location>
        <begin position="428"/>
        <end position="448"/>
    </location>
</feature>
<dbReference type="GO" id="GO:0042910">
    <property type="term" value="F:xenobiotic transmembrane transporter activity"/>
    <property type="evidence" value="ECO:0007669"/>
    <property type="project" value="TreeGrafter"/>
</dbReference>
<dbReference type="InterPro" id="IPR027463">
    <property type="entry name" value="AcrB_DN_DC_subdom"/>
</dbReference>
<dbReference type="InterPro" id="IPR001036">
    <property type="entry name" value="Acrflvin-R"/>
</dbReference>
<dbReference type="PANTHER" id="PTHR32063">
    <property type="match status" value="1"/>
</dbReference>
<evidence type="ECO:0000313" key="2">
    <source>
        <dbReference type="EMBL" id="SDF58225.1"/>
    </source>
</evidence>
<feature type="transmembrane region" description="Helical" evidence="1">
    <location>
        <begin position="923"/>
        <end position="946"/>
    </location>
</feature>
<keyword evidence="3" id="KW-1185">Reference proteome</keyword>
<dbReference type="AlphaFoldDB" id="A0A1G7M921"/>
<feature type="transmembrane region" description="Helical" evidence="1">
    <location>
        <begin position="526"/>
        <end position="546"/>
    </location>
</feature>
<dbReference type="Gene3D" id="3.30.70.1320">
    <property type="entry name" value="Multidrug efflux transporter AcrB pore domain like"/>
    <property type="match status" value="1"/>
</dbReference>
<accession>A0A1G7M921</accession>
<evidence type="ECO:0000256" key="1">
    <source>
        <dbReference type="SAM" id="Phobius"/>
    </source>
</evidence>
<dbReference type="Gene3D" id="3.30.70.1440">
    <property type="entry name" value="Multidrug efflux transporter AcrB pore domain"/>
    <property type="match status" value="1"/>
</dbReference>
<dbReference type="Gene3D" id="1.20.1640.10">
    <property type="entry name" value="Multidrug efflux transporter AcrB transmembrane domain"/>
    <property type="match status" value="2"/>
</dbReference>
<dbReference type="SUPFAM" id="SSF82693">
    <property type="entry name" value="Multidrug efflux transporter AcrB pore domain, PN1, PN2, PC1 and PC2 subdomains"/>
    <property type="match status" value="2"/>
</dbReference>
<feature type="transmembrane region" description="Helical" evidence="1">
    <location>
        <begin position="967"/>
        <end position="988"/>
    </location>
</feature>
<keyword evidence="1" id="KW-0812">Transmembrane</keyword>
<dbReference type="RefSeq" id="WP_090153528.1">
    <property type="nucleotide sequence ID" value="NZ_FNAN01000011.1"/>
</dbReference>
<feature type="transmembrane region" description="Helical" evidence="1">
    <location>
        <begin position="1000"/>
        <end position="1019"/>
    </location>
</feature>
<feature type="transmembrane region" description="Helical" evidence="1">
    <location>
        <begin position="897"/>
        <end position="917"/>
    </location>
</feature>
<evidence type="ECO:0000313" key="3">
    <source>
        <dbReference type="Proteomes" id="UP000198748"/>
    </source>
</evidence>
<gene>
    <name evidence="2" type="ORF">SAMN04487996_111195</name>
</gene>
<feature type="transmembrane region" description="Helical" evidence="1">
    <location>
        <begin position="460"/>
        <end position="483"/>
    </location>
</feature>
<feature type="transmembrane region" description="Helical" evidence="1">
    <location>
        <begin position="871"/>
        <end position="890"/>
    </location>
</feature>
<feature type="transmembrane region" description="Helical" evidence="1">
    <location>
        <begin position="357"/>
        <end position="377"/>
    </location>
</feature>
<sequence>MLNLSLKRPIAVLVFVMGLVVFSIMSATKIPVDIFPKLNSPVIYVIEPYGGMSPAQMEGFFATRMQDQFLYIGGIKEISSRSVQGLTIVKLSFYEGSDMAQAAAEVAIQVNRAMKFFPPGALPPQVVRYDASSVPIGDLVFSSKTRPLKEIHELAVTRVRPLFSTVPGLTAPPPIGTNARTIVINLDPQKVRALNLSPDEVVEALASNNAMTPSGNIRVDNTTYITTLNSLEERVADFGQIPVSTQGRRTVLLRDIANVADGSDVTAGYALVNGSRSSYIPVVKTADASTWDVVTALKAKLPEMRSLLPDDIEVNYEFDQSIFVINSVKSLLFEGGLGALLTGLMVLLFLGDWRSSLIVIITIPVSVIAAVLCLNLAGQTINIMTLSGLALAIGVLVDQATVTIENIHQHLEMGKPKRLAIYDACKEVALPLLLILLCIIAVFAPSFIMSGVPRAMFLPLSLSIGFAMTVSYLLAQSLVPILANWMLKDHQGHGHDTDTEKSPTFFDRVRNGFMSQNRRLIASNKLVVGIYGVLILALAAWGFSVIGKDMLPQINSGQMVIRMKTPDGTRLERTEEEVATLLELVDEAADGHLAVSSAYVGVVPTNYATSNLYVSTSGPNDAVIKVALDPEYKTNIQDLKERIRGLVGEKMQGITLSFEPADLTEKLMSGGAFTPIEVQVAGRDMKEIEGYATGLVKKLSEDEHLRDVRIVQPLKFPVINIKLDRQKLAVMGLSLQAAARSITASTSSSRYTEKNQWLDQNAAYTYQVQVQIPEFAMRNLAQLQEVPLVAGQARPVLADVATFSVDTLPGEYSRTGPRRFVTVSANMHHQDLGAATRSVENAIASLGQPPKGILTQIKGMSSLLTETLDSLQTGLGIAILVIFLLLAANYQSFKLSLVILSTVPAVIAGSIAALLLTGSTLNLQSYMGIIMSTGISVANAILIVTNAERLRWEYADAGKAALESAGLRLRPVLMTSFAMVAGMVPMALGTGEAGEQVAPLGRAVIGGLVASTLAALYIVPQVYTLLQKKTPLQDPSLLPEQPVAVHAALSANGFHKPEQHSSNEN</sequence>
<dbReference type="SUPFAM" id="SSF82866">
    <property type="entry name" value="Multidrug efflux transporter AcrB transmembrane domain"/>
    <property type="match status" value="2"/>
</dbReference>
<dbReference type="OrthoDB" id="9757876at2"/>
<dbReference type="GO" id="GO:0005886">
    <property type="term" value="C:plasma membrane"/>
    <property type="evidence" value="ECO:0007669"/>
    <property type="project" value="TreeGrafter"/>
</dbReference>
<dbReference type="PANTHER" id="PTHR32063:SF8">
    <property type="entry name" value="CATION EFFLUX PROTEIN"/>
    <property type="match status" value="1"/>
</dbReference>
<dbReference type="STRING" id="659014.SAMN04487996_111195"/>
<dbReference type="PRINTS" id="PR00702">
    <property type="entry name" value="ACRIFLAVINRP"/>
</dbReference>
<reference evidence="3" key="1">
    <citation type="submission" date="2016-10" db="EMBL/GenBank/DDBJ databases">
        <authorList>
            <person name="Varghese N."/>
            <person name="Submissions S."/>
        </authorList>
    </citation>
    <scope>NUCLEOTIDE SEQUENCE [LARGE SCALE GENOMIC DNA]</scope>
    <source>
        <strain evidence="3">DSM 25329</strain>
    </source>
</reference>
<organism evidence="2 3">
    <name type="scientific">Dyadobacter soli</name>
    <dbReference type="NCBI Taxonomy" id="659014"/>
    <lineage>
        <taxon>Bacteria</taxon>
        <taxon>Pseudomonadati</taxon>
        <taxon>Bacteroidota</taxon>
        <taxon>Cytophagia</taxon>
        <taxon>Cytophagales</taxon>
        <taxon>Spirosomataceae</taxon>
        <taxon>Dyadobacter</taxon>
    </lineage>
</organism>
<dbReference type="SUPFAM" id="SSF82714">
    <property type="entry name" value="Multidrug efflux transporter AcrB TolC docking domain, DN and DC subdomains"/>
    <property type="match status" value="2"/>
</dbReference>